<dbReference type="PROSITE" id="PS00624">
    <property type="entry name" value="GMC_OXRED_2"/>
    <property type="match status" value="1"/>
</dbReference>
<keyword evidence="2" id="KW-0285">Flavoprotein</keyword>
<dbReference type="Pfam" id="PF00732">
    <property type="entry name" value="GMC_oxred_N"/>
    <property type="match status" value="1"/>
</dbReference>
<dbReference type="InterPro" id="IPR036188">
    <property type="entry name" value="FAD/NAD-bd_sf"/>
</dbReference>
<feature type="domain" description="Glucose-methanol-choline oxidoreductase N-terminal" evidence="3">
    <location>
        <begin position="90"/>
        <end position="113"/>
    </location>
</feature>
<protein>
    <submittedName>
        <fullName evidence="5">GMC oxidoreductase</fullName>
    </submittedName>
</protein>
<feature type="domain" description="Glucose-methanol-choline oxidoreductase N-terminal" evidence="4">
    <location>
        <begin position="266"/>
        <end position="280"/>
    </location>
</feature>
<evidence type="ECO:0000313" key="5">
    <source>
        <dbReference type="EMBL" id="KAL2837627.1"/>
    </source>
</evidence>
<reference evidence="5 6" key="1">
    <citation type="submission" date="2024-07" db="EMBL/GenBank/DDBJ databases">
        <title>Section-level genome sequencing and comparative genomics of Aspergillus sections Usti and Cavernicolus.</title>
        <authorList>
            <consortium name="Lawrence Berkeley National Laboratory"/>
            <person name="Nybo J.L."/>
            <person name="Vesth T.C."/>
            <person name="Theobald S."/>
            <person name="Frisvad J.C."/>
            <person name="Larsen T.O."/>
            <person name="Kjaerboelling I."/>
            <person name="Rothschild-Mancinelli K."/>
            <person name="Lyhne E.K."/>
            <person name="Kogle M.E."/>
            <person name="Barry K."/>
            <person name="Clum A."/>
            <person name="Na H."/>
            <person name="Ledsgaard L."/>
            <person name="Lin J."/>
            <person name="Lipzen A."/>
            <person name="Kuo A."/>
            <person name="Riley R."/>
            <person name="Mondo S."/>
            <person name="Labutti K."/>
            <person name="Haridas S."/>
            <person name="Pangalinan J."/>
            <person name="Salamov A.A."/>
            <person name="Simmons B.A."/>
            <person name="Magnuson J.K."/>
            <person name="Chen J."/>
            <person name="Drula E."/>
            <person name="Henrissat B."/>
            <person name="Wiebenga A."/>
            <person name="Lubbers R.J."/>
            <person name="Gomes A.C."/>
            <person name="Makela M.R."/>
            <person name="Stajich J."/>
            <person name="Grigoriev I.V."/>
            <person name="Mortensen U.H."/>
            <person name="De Vries R.P."/>
            <person name="Baker S.E."/>
            <person name="Andersen M.R."/>
        </authorList>
    </citation>
    <scope>NUCLEOTIDE SEQUENCE [LARGE SCALE GENOMIC DNA]</scope>
    <source>
        <strain evidence="5 6">CBS 123904</strain>
    </source>
</reference>
<organism evidence="5 6">
    <name type="scientific">Aspergillus pseudoustus</name>
    <dbReference type="NCBI Taxonomy" id="1810923"/>
    <lineage>
        <taxon>Eukaryota</taxon>
        <taxon>Fungi</taxon>
        <taxon>Dikarya</taxon>
        <taxon>Ascomycota</taxon>
        <taxon>Pezizomycotina</taxon>
        <taxon>Eurotiomycetes</taxon>
        <taxon>Eurotiomycetidae</taxon>
        <taxon>Eurotiales</taxon>
        <taxon>Aspergillaceae</taxon>
        <taxon>Aspergillus</taxon>
        <taxon>Aspergillus subgen. Nidulantes</taxon>
    </lineage>
</organism>
<sequence length="560" mass="59868">MMGTQQGIADRFDYIIVGGGLAGSVLASRLSHGPTAPKILLVEAGPDVSTNTVIPHAANVARLTGADLDWKYVTVPQKQLEERQVLNPAGKCLGGGTAINSCGWIRGDRSDFDLWAKLVNDERYSYERMLPYFIKTEKFHDSAVNPGQHGSEGPMYLATSSSTGRHYPLRETLVEAWKENGVQPLPGLDGNGGNPKGLAELTENRRDGLRQLASAVYPLDRVRVLTNTLVKRILIEKAHAGAPKAVGVETADGNRYYGNELICSAGSYRTPQLLMLSGIGPKTTLSSLGINIVHDSPEVGRNLYDHLQLTQYWKLKDPSAGYALGSANPLFTQPQFGLGLPTDWLITTEVPTESLIGAITEDEGRAPSASHLLLQTPRAALEHLTIYAAASPSNPAVPFDGSHIASVIIHLLPTSTGTVTITSTDPLESPVIDPQYLSTAVDRHAWRSGLRTAAKLFLGTETGKAVVEAETPADAFAPISLDSSDKELDARVRHGASSTYHAMGTCSMGKVVDTDFRVLGVDNLWVVDASVIPTPIAAHIQAAVYALAELAADVITSSAE</sequence>
<dbReference type="Gene3D" id="3.30.560.10">
    <property type="entry name" value="Glucose Oxidase, domain 3"/>
    <property type="match status" value="1"/>
</dbReference>
<dbReference type="SUPFAM" id="SSF54373">
    <property type="entry name" value="FAD-linked reductases, C-terminal domain"/>
    <property type="match status" value="1"/>
</dbReference>
<keyword evidence="6" id="KW-1185">Reference proteome</keyword>
<dbReference type="Proteomes" id="UP001610446">
    <property type="component" value="Unassembled WGS sequence"/>
</dbReference>
<evidence type="ECO:0000313" key="6">
    <source>
        <dbReference type="Proteomes" id="UP001610446"/>
    </source>
</evidence>
<keyword evidence="2" id="KW-0274">FAD</keyword>
<evidence type="ECO:0000256" key="2">
    <source>
        <dbReference type="RuleBase" id="RU003968"/>
    </source>
</evidence>
<dbReference type="Gene3D" id="3.50.50.60">
    <property type="entry name" value="FAD/NAD(P)-binding domain"/>
    <property type="match status" value="1"/>
</dbReference>
<evidence type="ECO:0000259" key="3">
    <source>
        <dbReference type="PROSITE" id="PS00623"/>
    </source>
</evidence>
<comment type="similarity">
    <text evidence="1 2">Belongs to the GMC oxidoreductase family.</text>
</comment>
<evidence type="ECO:0000256" key="1">
    <source>
        <dbReference type="ARBA" id="ARBA00010790"/>
    </source>
</evidence>
<evidence type="ECO:0000259" key="4">
    <source>
        <dbReference type="PROSITE" id="PS00624"/>
    </source>
</evidence>
<dbReference type="PIRSF" id="PIRSF000137">
    <property type="entry name" value="Alcohol_oxidase"/>
    <property type="match status" value="1"/>
</dbReference>
<dbReference type="InterPro" id="IPR012132">
    <property type="entry name" value="GMC_OxRdtase"/>
</dbReference>
<dbReference type="PANTHER" id="PTHR11552">
    <property type="entry name" value="GLUCOSE-METHANOL-CHOLINE GMC OXIDOREDUCTASE"/>
    <property type="match status" value="1"/>
</dbReference>
<comment type="caution">
    <text evidence="5">The sequence shown here is derived from an EMBL/GenBank/DDBJ whole genome shotgun (WGS) entry which is preliminary data.</text>
</comment>
<name>A0ABR4JES5_9EURO</name>
<proteinExistence type="inferred from homology"/>
<accession>A0ABR4JES5</accession>
<dbReference type="SUPFAM" id="SSF51905">
    <property type="entry name" value="FAD/NAD(P)-binding domain"/>
    <property type="match status" value="1"/>
</dbReference>
<gene>
    <name evidence="5" type="ORF">BJY01DRAFT_220703</name>
</gene>
<dbReference type="Pfam" id="PF05199">
    <property type="entry name" value="GMC_oxred_C"/>
    <property type="match status" value="1"/>
</dbReference>
<dbReference type="PANTHER" id="PTHR11552:SF123">
    <property type="entry name" value="GMC OXIDOREDUCTASE (AFU_ORTHOLOGUE AFUA_2G01770)-RELATED"/>
    <property type="match status" value="1"/>
</dbReference>
<dbReference type="PROSITE" id="PS00623">
    <property type="entry name" value="GMC_OXRED_1"/>
    <property type="match status" value="1"/>
</dbReference>
<dbReference type="InterPro" id="IPR007867">
    <property type="entry name" value="GMC_OxRtase_C"/>
</dbReference>
<dbReference type="EMBL" id="JBFXLU010000157">
    <property type="protein sequence ID" value="KAL2837627.1"/>
    <property type="molecule type" value="Genomic_DNA"/>
</dbReference>
<dbReference type="InterPro" id="IPR000172">
    <property type="entry name" value="GMC_OxRdtase_N"/>
</dbReference>